<dbReference type="EMBL" id="JAYKXN010000004">
    <property type="protein sequence ID" value="KAK7293819.1"/>
    <property type="molecule type" value="Genomic_DNA"/>
</dbReference>
<feature type="compositionally biased region" description="Low complexity" evidence="1">
    <location>
        <begin position="21"/>
        <end position="38"/>
    </location>
</feature>
<accession>A0AAN9J8T0</accession>
<evidence type="ECO:0000313" key="2">
    <source>
        <dbReference type="EMBL" id="KAK7293819.1"/>
    </source>
</evidence>
<dbReference type="AlphaFoldDB" id="A0AAN9J8T0"/>
<dbReference type="Proteomes" id="UP001359559">
    <property type="component" value="Unassembled WGS sequence"/>
</dbReference>
<sequence>MSSSGASCLLSDLPKFDELLPSMPSSYSSSPSVEMPKSQPSPVNKSQPFPKMRLDGSSLALLGRYTSSSQLELNMKMNTPHRKVLTKLEFSWSRHGF</sequence>
<name>A0AAN9J8T0_CLITE</name>
<evidence type="ECO:0000313" key="3">
    <source>
        <dbReference type="Proteomes" id="UP001359559"/>
    </source>
</evidence>
<evidence type="ECO:0000256" key="1">
    <source>
        <dbReference type="SAM" id="MobiDB-lite"/>
    </source>
</evidence>
<gene>
    <name evidence="2" type="ORF">RJT34_16694</name>
</gene>
<proteinExistence type="predicted"/>
<protein>
    <submittedName>
        <fullName evidence="2">Uncharacterized protein</fullName>
    </submittedName>
</protein>
<reference evidence="2 3" key="1">
    <citation type="submission" date="2024-01" db="EMBL/GenBank/DDBJ databases">
        <title>The genomes of 5 underutilized Papilionoideae crops provide insights into root nodulation and disease resistance.</title>
        <authorList>
            <person name="Yuan L."/>
        </authorList>
    </citation>
    <scope>NUCLEOTIDE SEQUENCE [LARGE SCALE GENOMIC DNA]</scope>
    <source>
        <strain evidence="2">LY-2023</strain>
        <tissue evidence="2">Leaf</tissue>
    </source>
</reference>
<comment type="caution">
    <text evidence="2">The sequence shown here is derived from an EMBL/GenBank/DDBJ whole genome shotgun (WGS) entry which is preliminary data.</text>
</comment>
<organism evidence="2 3">
    <name type="scientific">Clitoria ternatea</name>
    <name type="common">Butterfly pea</name>
    <dbReference type="NCBI Taxonomy" id="43366"/>
    <lineage>
        <taxon>Eukaryota</taxon>
        <taxon>Viridiplantae</taxon>
        <taxon>Streptophyta</taxon>
        <taxon>Embryophyta</taxon>
        <taxon>Tracheophyta</taxon>
        <taxon>Spermatophyta</taxon>
        <taxon>Magnoliopsida</taxon>
        <taxon>eudicotyledons</taxon>
        <taxon>Gunneridae</taxon>
        <taxon>Pentapetalae</taxon>
        <taxon>rosids</taxon>
        <taxon>fabids</taxon>
        <taxon>Fabales</taxon>
        <taxon>Fabaceae</taxon>
        <taxon>Papilionoideae</taxon>
        <taxon>50 kb inversion clade</taxon>
        <taxon>NPAAA clade</taxon>
        <taxon>indigoferoid/millettioid clade</taxon>
        <taxon>Phaseoleae</taxon>
        <taxon>Clitoria</taxon>
    </lineage>
</organism>
<feature type="region of interest" description="Disordered" evidence="1">
    <location>
        <begin position="21"/>
        <end position="50"/>
    </location>
</feature>
<keyword evidence="3" id="KW-1185">Reference proteome</keyword>